<comment type="caution">
    <text evidence="7">The sequence shown here is derived from an EMBL/GenBank/DDBJ whole genome shotgun (WGS) entry which is preliminary data.</text>
</comment>
<name>A0A4Z0V349_9BACT</name>
<dbReference type="InterPro" id="IPR050553">
    <property type="entry name" value="Thioredoxin_ResA/DsbE_sf"/>
</dbReference>
<gene>
    <name evidence="7" type="ORF">EZ315_02555</name>
</gene>
<dbReference type="InterPro" id="IPR017937">
    <property type="entry name" value="Thioredoxin_CS"/>
</dbReference>
<evidence type="ECO:0000256" key="2">
    <source>
        <dbReference type="ARBA" id="ARBA00022748"/>
    </source>
</evidence>
<keyword evidence="2" id="KW-0201">Cytochrome c-type biogenesis</keyword>
<dbReference type="Gene3D" id="3.40.30.10">
    <property type="entry name" value="Glutaredoxin"/>
    <property type="match status" value="1"/>
</dbReference>
<reference evidence="7 8" key="1">
    <citation type="submission" date="2019-02" db="EMBL/GenBank/DDBJ databases">
        <title>Isolation and identification of novel species under the genus Muribaculum.</title>
        <authorList>
            <person name="Miyake S."/>
            <person name="Ding Y."/>
            <person name="Low A."/>
            <person name="Soh M."/>
            <person name="Seedorf H."/>
        </authorList>
    </citation>
    <scope>NUCLEOTIDE SEQUENCE [LARGE SCALE GENOMIC DNA]</scope>
    <source>
        <strain evidence="7 8">TLL-A3</strain>
    </source>
</reference>
<evidence type="ECO:0000256" key="1">
    <source>
        <dbReference type="ARBA" id="ARBA00004196"/>
    </source>
</evidence>
<comment type="subcellular location">
    <subcellularLocation>
        <location evidence="1">Cell envelope</location>
    </subcellularLocation>
</comment>
<dbReference type="InterPro" id="IPR013766">
    <property type="entry name" value="Thioredoxin_domain"/>
</dbReference>
<dbReference type="InterPro" id="IPR036249">
    <property type="entry name" value="Thioredoxin-like_sf"/>
</dbReference>
<dbReference type="SUPFAM" id="SSF52833">
    <property type="entry name" value="Thioredoxin-like"/>
    <property type="match status" value="1"/>
</dbReference>
<dbReference type="Pfam" id="PF00578">
    <property type="entry name" value="AhpC-TSA"/>
    <property type="match status" value="1"/>
</dbReference>
<evidence type="ECO:0000313" key="7">
    <source>
        <dbReference type="EMBL" id="TGG39636.1"/>
    </source>
</evidence>
<dbReference type="Proteomes" id="UP000297635">
    <property type="component" value="Unassembled WGS sequence"/>
</dbReference>
<sequence length="377" mass="41498">MRKSLLSALSMLLLPMVMIGQNSVTVHGKVGNFKSGDKISLTRPGDFSSEKVGEAPINADGSYSLTLPVEKAGIHTLACGRYQRAAVWIEDEDINVDFEGLSTEKGGARSSKPVHINGGPKNDIMNWANFMSAQSHKRSMDIYSLVHSERLPQARKVAVCKSIIDAAGNVDGEYARKIISDNGPLTSVIALFPYLSADKDSAFMEETLDAIIKANPGSQVAQTYRKERDERKARENLVAIGAPAPDLTFHTANGKPMSLSAFKGKVLIVDFWASWCGPCRAEIPKLKKIYEDFKDNDKVAFLSVSIDSEKEDWLKALQSENMPWEQLLAPDSGKETMKTYRFNGIPFIICIASDGTIFRKHLRGDAVREAINDALAR</sequence>
<dbReference type="EMBL" id="SJSA01000001">
    <property type="protein sequence ID" value="TGG39636.1"/>
    <property type="molecule type" value="Genomic_DNA"/>
</dbReference>
<keyword evidence="3" id="KW-1015">Disulfide bond</keyword>
<evidence type="ECO:0000256" key="4">
    <source>
        <dbReference type="ARBA" id="ARBA00023284"/>
    </source>
</evidence>
<evidence type="ECO:0000259" key="6">
    <source>
        <dbReference type="PROSITE" id="PS51352"/>
    </source>
</evidence>
<feature type="chain" id="PRO_5021397763" evidence="5">
    <location>
        <begin position="20"/>
        <end position="377"/>
    </location>
</feature>
<dbReference type="PROSITE" id="PS00194">
    <property type="entry name" value="THIOREDOXIN_1"/>
    <property type="match status" value="1"/>
</dbReference>
<dbReference type="CDD" id="cd02966">
    <property type="entry name" value="TlpA_like_family"/>
    <property type="match status" value="1"/>
</dbReference>
<dbReference type="GeneID" id="82148656"/>
<keyword evidence="4" id="KW-0676">Redox-active center</keyword>
<dbReference type="InterPro" id="IPR000866">
    <property type="entry name" value="AhpC/TSA"/>
</dbReference>
<proteinExistence type="predicted"/>
<evidence type="ECO:0000313" key="8">
    <source>
        <dbReference type="Proteomes" id="UP000297635"/>
    </source>
</evidence>
<dbReference type="PROSITE" id="PS51352">
    <property type="entry name" value="THIOREDOXIN_2"/>
    <property type="match status" value="1"/>
</dbReference>
<feature type="signal peptide" evidence="5">
    <location>
        <begin position="1"/>
        <end position="19"/>
    </location>
</feature>
<evidence type="ECO:0000256" key="3">
    <source>
        <dbReference type="ARBA" id="ARBA00023157"/>
    </source>
</evidence>
<dbReference type="RefSeq" id="WP_135470346.1">
    <property type="nucleotide sequence ID" value="NZ_CASGTF010000010.1"/>
</dbReference>
<dbReference type="PANTHER" id="PTHR42852">
    <property type="entry name" value="THIOL:DISULFIDE INTERCHANGE PROTEIN DSBE"/>
    <property type="match status" value="1"/>
</dbReference>
<feature type="domain" description="Thioredoxin" evidence="6">
    <location>
        <begin position="238"/>
        <end position="377"/>
    </location>
</feature>
<organism evidence="7 8">
    <name type="scientific">Duncaniella freteri</name>
    <dbReference type="NCBI Taxonomy" id="2530391"/>
    <lineage>
        <taxon>Bacteria</taxon>
        <taxon>Pseudomonadati</taxon>
        <taxon>Bacteroidota</taxon>
        <taxon>Bacteroidia</taxon>
        <taxon>Bacteroidales</taxon>
        <taxon>Muribaculaceae</taxon>
        <taxon>Duncaniella</taxon>
    </lineage>
</organism>
<accession>A0A4Z0V349</accession>
<dbReference type="PANTHER" id="PTHR42852:SF6">
    <property type="entry name" value="THIOL:DISULFIDE INTERCHANGE PROTEIN DSBE"/>
    <property type="match status" value="1"/>
</dbReference>
<dbReference type="AlphaFoldDB" id="A0A4Z0V349"/>
<evidence type="ECO:0000256" key="5">
    <source>
        <dbReference type="SAM" id="SignalP"/>
    </source>
</evidence>
<protein>
    <submittedName>
        <fullName evidence="7">TlpA family protein disulfide reductase</fullName>
    </submittedName>
</protein>
<keyword evidence="5" id="KW-0732">Signal</keyword>
<dbReference type="GO" id="GO:0017004">
    <property type="term" value="P:cytochrome complex assembly"/>
    <property type="evidence" value="ECO:0007669"/>
    <property type="project" value="UniProtKB-KW"/>
</dbReference>
<dbReference type="GO" id="GO:0030313">
    <property type="term" value="C:cell envelope"/>
    <property type="evidence" value="ECO:0007669"/>
    <property type="project" value="UniProtKB-SubCell"/>
</dbReference>
<keyword evidence="8" id="KW-1185">Reference proteome</keyword>